<protein>
    <submittedName>
        <fullName evidence="4">Uncharacterized methyltransferase yxjB</fullName>
    </submittedName>
</protein>
<dbReference type="InterPro" id="IPR041698">
    <property type="entry name" value="Methyltransf_25"/>
</dbReference>
<feature type="binding site" evidence="2">
    <location>
        <position position="97"/>
    </location>
    <ligand>
        <name>S-adenosyl-L-methionine</name>
        <dbReference type="ChEBI" id="CHEBI:59789"/>
    </ligand>
</feature>
<keyword evidence="1" id="KW-0862">Zinc</keyword>
<feature type="domain" description="Methyltransferase" evidence="3">
    <location>
        <begin position="115"/>
        <end position="200"/>
    </location>
</feature>
<dbReference type="Pfam" id="PF13649">
    <property type="entry name" value="Methyltransf_25"/>
    <property type="match status" value="1"/>
</dbReference>
<dbReference type="SUPFAM" id="SSF53335">
    <property type="entry name" value="S-adenosyl-L-methionine-dependent methyltransferases"/>
    <property type="match status" value="1"/>
</dbReference>
<proteinExistence type="predicted"/>
<dbReference type="InterPro" id="IPR016718">
    <property type="entry name" value="rRNA_m1G-MeTrfase_A_prd"/>
</dbReference>
<reference evidence="4 5" key="1">
    <citation type="journal article" date="2013" name="PLoS ONE">
        <title>Genomic Analysis by Deep Sequencing of the Probiotic Lactobacillus brevis KB290 Harboring Nine Plasmids Reveals Genomic Stability.</title>
        <authorList>
            <person name="Fukao M."/>
            <person name="Oshima K."/>
            <person name="Morita H."/>
            <person name="Toh H."/>
            <person name="Suda W."/>
            <person name="Kim S.W."/>
            <person name="Suzuki S."/>
            <person name="Yakabe T."/>
            <person name="Hattori M."/>
            <person name="Yajima N."/>
        </authorList>
    </citation>
    <scope>NUCLEOTIDE SEQUENCE [LARGE SCALE GENOMIC DNA]</scope>
    <source>
        <strain evidence="4 5">KB290</strain>
    </source>
</reference>
<evidence type="ECO:0000259" key="3">
    <source>
        <dbReference type="Pfam" id="PF13649"/>
    </source>
</evidence>
<dbReference type="AlphaFoldDB" id="M5ADY5"/>
<dbReference type="CDD" id="cd02440">
    <property type="entry name" value="AdoMet_MTases"/>
    <property type="match status" value="1"/>
</dbReference>
<dbReference type="GO" id="GO:0008168">
    <property type="term" value="F:methyltransferase activity"/>
    <property type="evidence" value="ECO:0007669"/>
    <property type="project" value="UniProtKB-KW"/>
</dbReference>
<feature type="binding site" evidence="1">
    <location>
        <position position="55"/>
    </location>
    <ligand>
        <name>Zn(2+)</name>
        <dbReference type="ChEBI" id="CHEBI:29105"/>
    </ligand>
</feature>
<evidence type="ECO:0000256" key="2">
    <source>
        <dbReference type="PIRSR" id="PIRSR018249-2"/>
    </source>
</evidence>
<evidence type="ECO:0000313" key="5">
    <source>
        <dbReference type="Proteomes" id="UP000012042"/>
    </source>
</evidence>
<evidence type="ECO:0000256" key="1">
    <source>
        <dbReference type="PIRSR" id="PIRSR018249-1"/>
    </source>
</evidence>
<gene>
    <name evidence="4" type="ORF">LVISKB_1408</name>
</gene>
<dbReference type="InterPro" id="IPR029063">
    <property type="entry name" value="SAM-dependent_MTases_sf"/>
</dbReference>
<dbReference type="GO" id="GO:0046872">
    <property type="term" value="F:metal ion binding"/>
    <property type="evidence" value="ECO:0007669"/>
    <property type="project" value="UniProtKB-KW"/>
</dbReference>
<keyword evidence="4" id="KW-0489">Methyltransferase</keyword>
<name>M5ADY5_LEVBR</name>
<dbReference type="Proteomes" id="UP000012042">
    <property type="component" value="Chromosome"/>
</dbReference>
<dbReference type="GO" id="GO:0032259">
    <property type="term" value="P:methylation"/>
    <property type="evidence" value="ECO:0007669"/>
    <property type="project" value="UniProtKB-KW"/>
</dbReference>
<feature type="binding site" evidence="2">
    <location>
        <begin position="122"/>
        <end position="123"/>
    </location>
    <ligand>
        <name>S-adenosyl-L-methionine</name>
        <dbReference type="ChEBI" id="CHEBI:59789"/>
    </ligand>
</feature>
<sequence>MDMKPLNRPIKAIKESKKMKKIDQAAVFLAAQPGLFRCPVCLTPYEAVVGHSLRCPNGHGVDLSKKGTLYFMQRAVASEYDNAMLAARRRMLQAGLFRGITDEFVAHLPQMSQTILDVGCGEGTPLADVLRQRNNTEDVAIGFDLSKPGINLATQLASGAFFCVADLAQMPFANQQFTAILDLFSPSAYQEFNRVLAPGGQLLKVIPNADYLIELRQAIFPAGSTHASYDNSNVLNLFQQHYPMATTQRIRYQVPVPTELFADLMLMTPMHWGADESRLAEVRANPFPAITVDVTLLTAQGV</sequence>
<keyword evidence="2" id="KW-0949">S-adenosyl-L-methionine</keyword>
<organism evidence="4 5">
    <name type="scientific">Levilactobacillus brevis KB290</name>
    <dbReference type="NCBI Taxonomy" id="1001583"/>
    <lineage>
        <taxon>Bacteria</taxon>
        <taxon>Bacillati</taxon>
        <taxon>Bacillota</taxon>
        <taxon>Bacilli</taxon>
        <taxon>Lactobacillales</taxon>
        <taxon>Lactobacillaceae</taxon>
        <taxon>Levilactobacillus</taxon>
    </lineage>
</organism>
<dbReference type="Gene3D" id="3.40.50.150">
    <property type="entry name" value="Vaccinia Virus protein VP39"/>
    <property type="match status" value="1"/>
</dbReference>
<dbReference type="HOGENOM" id="CLU_050931_2_0_9"/>
<dbReference type="KEGG" id="lbk:LVISKB_1408"/>
<keyword evidence="1" id="KW-0479">Metal-binding</keyword>
<feature type="binding site" evidence="1">
    <location>
        <position position="59"/>
    </location>
    <ligand>
        <name>Zn(2+)</name>
        <dbReference type="ChEBI" id="CHEBI:29105"/>
    </ligand>
</feature>
<evidence type="ECO:0000313" key="4">
    <source>
        <dbReference type="EMBL" id="BAN07043.1"/>
    </source>
</evidence>
<dbReference type="EMBL" id="AP012167">
    <property type="protein sequence ID" value="BAN07043.1"/>
    <property type="molecule type" value="Genomic_DNA"/>
</dbReference>
<dbReference type="PIRSF" id="PIRSF018249">
    <property type="entry name" value="MyrA_prd"/>
    <property type="match status" value="1"/>
</dbReference>
<keyword evidence="4" id="KW-0808">Transferase</keyword>
<feature type="binding site" evidence="2">
    <location>
        <position position="211"/>
    </location>
    <ligand>
        <name>S-adenosyl-L-methionine</name>
        <dbReference type="ChEBI" id="CHEBI:59789"/>
    </ligand>
</feature>
<accession>M5ADY5</accession>
<dbReference type="PATRIC" id="fig|1001583.3.peg.1391"/>